<keyword evidence="3" id="KW-0812">Transmembrane</keyword>
<name>A0ABR8XW45_9BACL</name>
<organism evidence="6 7">
    <name type="scientific">Solibacillus faecavium</name>
    <dbReference type="NCBI Taxonomy" id="2762221"/>
    <lineage>
        <taxon>Bacteria</taxon>
        <taxon>Bacillati</taxon>
        <taxon>Bacillota</taxon>
        <taxon>Bacilli</taxon>
        <taxon>Bacillales</taxon>
        <taxon>Caryophanaceae</taxon>
        <taxon>Solibacillus</taxon>
    </lineage>
</organism>
<evidence type="ECO:0000256" key="5">
    <source>
        <dbReference type="ARBA" id="ARBA00023136"/>
    </source>
</evidence>
<evidence type="ECO:0000313" key="7">
    <source>
        <dbReference type="Proteomes" id="UP000619101"/>
    </source>
</evidence>
<proteinExistence type="inferred from homology"/>
<dbReference type="NCBIfam" id="TIGR01732">
    <property type="entry name" value="tiny_TM_bacill"/>
    <property type="match status" value="1"/>
</dbReference>
<accession>A0ABR8XW45</accession>
<keyword evidence="4" id="KW-1133">Transmembrane helix</keyword>
<evidence type="ECO:0000256" key="4">
    <source>
        <dbReference type="ARBA" id="ARBA00022989"/>
    </source>
</evidence>
<dbReference type="Pfam" id="PF09680">
    <property type="entry name" value="YjcZ_2"/>
    <property type="match status" value="1"/>
</dbReference>
<gene>
    <name evidence="6" type="ORF">H9635_05390</name>
</gene>
<evidence type="ECO:0000313" key="6">
    <source>
        <dbReference type="EMBL" id="MBD8036168.1"/>
    </source>
</evidence>
<sequence length="21" mass="2320">MVVLFILLVLVGATFLPNKEC</sequence>
<comment type="caution">
    <text evidence="6">The sequence shown here is derived from an EMBL/GenBank/DDBJ whole genome shotgun (WGS) entry which is preliminary data.</text>
</comment>
<protein>
    <submittedName>
        <fullName evidence="6">YjcZ family sporulation protein</fullName>
    </submittedName>
</protein>
<comment type="similarity">
    <text evidence="2">Belongs to the SscA family.</text>
</comment>
<keyword evidence="5" id="KW-0472">Membrane</keyword>
<reference evidence="6 7" key="1">
    <citation type="submission" date="2020-08" db="EMBL/GenBank/DDBJ databases">
        <title>A Genomic Blueprint of the Chicken Gut Microbiome.</title>
        <authorList>
            <person name="Gilroy R."/>
            <person name="Ravi A."/>
            <person name="Getino M."/>
            <person name="Pursley I."/>
            <person name="Horton D.L."/>
            <person name="Alikhan N.-F."/>
            <person name="Baker D."/>
            <person name="Gharbi K."/>
            <person name="Hall N."/>
            <person name="Watson M."/>
            <person name="Adriaenssens E.M."/>
            <person name="Foster-Nyarko E."/>
            <person name="Jarju S."/>
            <person name="Secka A."/>
            <person name="Antonio M."/>
            <person name="Oren A."/>
            <person name="Chaudhuri R."/>
            <person name="La Ragione R.M."/>
            <person name="Hildebrand F."/>
            <person name="Pallen M.J."/>
        </authorList>
    </citation>
    <scope>NUCLEOTIDE SEQUENCE [LARGE SCALE GENOMIC DNA]</scope>
    <source>
        <strain evidence="6 7">A46</strain>
    </source>
</reference>
<dbReference type="EMBL" id="JACSPZ010000002">
    <property type="protein sequence ID" value="MBD8036168.1"/>
    <property type="molecule type" value="Genomic_DNA"/>
</dbReference>
<dbReference type="Proteomes" id="UP000619101">
    <property type="component" value="Unassembled WGS sequence"/>
</dbReference>
<dbReference type="InterPro" id="IPR010070">
    <property type="entry name" value="YjcZ-like"/>
</dbReference>
<evidence type="ECO:0000256" key="3">
    <source>
        <dbReference type="ARBA" id="ARBA00022692"/>
    </source>
</evidence>
<evidence type="ECO:0000256" key="2">
    <source>
        <dbReference type="ARBA" id="ARBA00010221"/>
    </source>
</evidence>
<comment type="subcellular location">
    <subcellularLocation>
        <location evidence="1">Membrane</location>
    </subcellularLocation>
</comment>
<keyword evidence="7" id="KW-1185">Reference proteome</keyword>
<evidence type="ECO:0000256" key="1">
    <source>
        <dbReference type="ARBA" id="ARBA00004370"/>
    </source>
</evidence>